<dbReference type="SMART" id="SM00862">
    <property type="entry name" value="Trans_reg_C"/>
    <property type="match status" value="1"/>
</dbReference>
<dbReference type="InterPro" id="IPR001867">
    <property type="entry name" value="OmpR/PhoB-type_DNA-bd"/>
</dbReference>
<dbReference type="InterPro" id="IPR036388">
    <property type="entry name" value="WH-like_DNA-bd_sf"/>
</dbReference>
<dbReference type="GO" id="GO:0006355">
    <property type="term" value="P:regulation of DNA-templated transcription"/>
    <property type="evidence" value="ECO:0007669"/>
    <property type="project" value="InterPro"/>
</dbReference>
<dbReference type="Pfam" id="PF00486">
    <property type="entry name" value="Trans_reg_C"/>
    <property type="match status" value="1"/>
</dbReference>
<evidence type="ECO:0000313" key="5">
    <source>
        <dbReference type="Proteomes" id="UP000545386"/>
    </source>
</evidence>
<evidence type="ECO:0000259" key="3">
    <source>
        <dbReference type="PROSITE" id="PS51755"/>
    </source>
</evidence>
<evidence type="ECO:0000313" key="4">
    <source>
        <dbReference type="EMBL" id="MBC2770748.1"/>
    </source>
</evidence>
<dbReference type="AlphaFoldDB" id="A0A842HSX7"/>
<dbReference type="SUPFAM" id="SSF46894">
    <property type="entry name" value="C-terminal effector domain of the bipartite response regulators"/>
    <property type="match status" value="1"/>
</dbReference>
<dbReference type="Gene3D" id="1.10.10.10">
    <property type="entry name" value="Winged helix-like DNA-binding domain superfamily/Winged helix DNA-binding domain"/>
    <property type="match status" value="1"/>
</dbReference>
<feature type="domain" description="OmpR/PhoB-type" evidence="3">
    <location>
        <begin position="149"/>
        <end position="253"/>
    </location>
</feature>
<dbReference type="EMBL" id="JACJUU010000012">
    <property type="protein sequence ID" value="MBC2770748.1"/>
    <property type="molecule type" value="Genomic_DNA"/>
</dbReference>
<organism evidence="4 5">
    <name type="scientific">Pusillimonas minor</name>
    <dbReference type="NCBI Taxonomy" id="2697024"/>
    <lineage>
        <taxon>Bacteria</taxon>
        <taxon>Pseudomonadati</taxon>
        <taxon>Pseudomonadota</taxon>
        <taxon>Betaproteobacteria</taxon>
        <taxon>Burkholderiales</taxon>
        <taxon>Alcaligenaceae</taxon>
        <taxon>Pusillimonas</taxon>
    </lineage>
</organism>
<dbReference type="GO" id="GO:0000160">
    <property type="term" value="P:phosphorelay signal transduction system"/>
    <property type="evidence" value="ECO:0007669"/>
    <property type="project" value="InterPro"/>
</dbReference>
<evidence type="ECO:0000256" key="1">
    <source>
        <dbReference type="ARBA" id="ARBA00023125"/>
    </source>
</evidence>
<dbReference type="PROSITE" id="PS51755">
    <property type="entry name" value="OMPR_PHOB"/>
    <property type="match status" value="1"/>
</dbReference>
<accession>A0A842HSX7</accession>
<sequence>MTTMSLPLILWYGPEDTPAQVSEQDFAACCKTLGAAGFERVSCKNASQLLSKAAILARQRAPGAKSGPPHMFAVLCGMLAENAALAHLLRTDFPHMGIAAFVPNLHEDTQLLALQSGIDIYFTPTASDRLVVAGVFSLLRRMAGIDPVAPASNASPAWRFAENAWKLISPDGQEVALTTTERAFMLALASSHERSATHEQLLKAAGSFLATEAEGVKRERLSVLVSRLRRKFQARNLELPVRSLHGTGYMFVGPMA</sequence>
<evidence type="ECO:0000256" key="2">
    <source>
        <dbReference type="PROSITE-ProRule" id="PRU01091"/>
    </source>
</evidence>
<dbReference type="GO" id="GO:0003677">
    <property type="term" value="F:DNA binding"/>
    <property type="evidence" value="ECO:0007669"/>
    <property type="project" value="UniProtKB-UniRule"/>
</dbReference>
<protein>
    <submittedName>
        <fullName evidence="4">Response regulator transcription factor</fullName>
    </submittedName>
</protein>
<proteinExistence type="predicted"/>
<dbReference type="RefSeq" id="WP_221893371.1">
    <property type="nucleotide sequence ID" value="NZ_JACJUU010000012.1"/>
</dbReference>
<feature type="DNA-binding region" description="OmpR/PhoB-type" evidence="2">
    <location>
        <begin position="149"/>
        <end position="253"/>
    </location>
</feature>
<keyword evidence="5" id="KW-1185">Reference proteome</keyword>
<comment type="caution">
    <text evidence="4">The sequence shown here is derived from an EMBL/GenBank/DDBJ whole genome shotgun (WGS) entry which is preliminary data.</text>
</comment>
<dbReference type="InterPro" id="IPR016032">
    <property type="entry name" value="Sig_transdc_resp-reg_C-effctor"/>
</dbReference>
<keyword evidence="1 2" id="KW-0238">DNA-binding</keyword>
<name>A0A842HSX7_9BURK</name>
<gene>
    <name evidence="4" type="ORF">GTU67_12600</name>
</gene>
<dbReference type="Proteomes" id="UP000545386">
    <property type="component" value="Unassembled WGS sequence"/>
</dbReference>
<reference evidence="4 5" key="1">
    <citation type="submission" date="2020-08" db="EMBL/GenBank/DDBJ databases">
        <title>Paraeoetvoesia sp. YC-7-48 draft genome sequence.</title>
        <authorList>
            <person name="Yao L."/>
        </authorList>
    </citation>
    <scope>NUCLEOTIDE SEQUENCE [LARGE SCALE GENOMIC DNA]</scope>
    <source>
        <strain evidence="5">YC-7-48</strain>
    </source>
</reference>